<sequence>MGNELTETETPNLSPPNDNNNSMLNNKIINNKNIINEELQTPDSISSSIENYSPVIPSIAHIEKYTNNISNSDTEVIETVKKKIKNNNVDDV</sequence>
<name>A0A9P7BEM4_9ASCO</name>
<feature type="compositionally biased region" description="Low complexity" evidence="1">
    <location>
        <begin position="15"/>
        <end position="25"/>
    </location>
</feature>
<evidence type="ECO:0000313" key="2">
    <source>
        <dbReference type="EMBL" id="KAG0686809.1"/>
    </source>
</evidence>
<reference evidence="2" key="1">
    <citation type="submission" date="2020-11" db="EMBL/GenBank/DDBJ databases">
        <title>Kefir isolates.</title>
        <authorList>
            <person name="Marcisauskas S."/>
            <person name="Kim Y."/>
            <person name="Blasche S."/>
        </authorList>
    </citation>
    <scope>NUCLEOTIDE SEQUENCE</scope>
    <source>
        <strain evidence="2">Olga-1</strain>
    </source>
</reference>
<organism evidence="2 3">
    <name type="scientific">Pichia californica</name>
    <dbReference type="NCBI Taxonomy" id="460514"/>
    <lineage>
        <taxon>Eukaryota</taxon>
        <taxon>Fungi</taxon>
        <taxon>Dikarya</taxon>
        <taxon>Ascomycota</taxon>
        <taxon>Saccharomycotina</taxon>
        <taxon>Pichiomycetes</taxon>
        <taxon>Pichiales</taxon>
        <taxon>Pichiaceae</taxon>
        <taxon>Pichia</taxon>
    </lineage>
</organism>
<proteinExistence type="predicted"/>
<evidence type="ECO:0000256" key="1">
    <source>
        <dbReference type="SAM" id="MobiDB-lite"/>
    </source>
</evidence>
<dbReference type="AlphaFoldDB" id="A0A9P7BEM4"/>
<evidence type="ECO:0000313" key="3">
    <source>
        <dbReference type="Proteomes" id="UP000697127"/>
    </source>
</evidence>
<comment type="caution">
    <text evidence="2">The sequence shown here is derived from an EMBL/GenBank/DDBJ whole genome shotgun (WGS) entry which is preliminary data.</text>
</comment>
<accession>A0A9P7BEM4</accession>
<keyword evidence="3" id="KW-1185">Reference proteome</keyword>
<dbReference type="EMBL" id="PUHW01000373">
    <property type="protein sequence ID" value="KAG0686809.1"/>
    <property type="molecule type" value="Genomic_DNA"/>
</dbReference>
<gene>
    <name evidence="2" type="ORF">C6P40_003335</name>
</gene>
<dbReference type="Proteomes" id="UP000697127">
    <property type="component" value="Unassembled WGS sequence"/>
</dbReference>
<feature type="region of interest" description="Disordered" evidence="1">
    <location>
        <begin position="1"/>
        <end position="25"/>
    </location>
</feature>
<protein>
    <submittedName>
        <fullName evidence="2">Uncharacterized protein</fullName>
    </submittedName>
</protein>
<feature type="non-terminal residue" evidence="2">
    <location>
        <position position="92"/>
    </location>
</feature>